<evidence type="ECO:0000256" key="3">
    <source>
        <dbReference type="ARBA" id="ARBA00022452"/>
    </source>
</evidence>
<keyword evidence="6 7" id="KW-0998">Cell outer membrane</keyword>
<evidence type="ECO:0000256" key="2">
    <source>
        <dbReference type="ARBA" id="ARBA00022448"/>
    </source>
</evidence>
<dbReference type="Gene3D" id="2.40.170.20">
    <property type="entry name" value="TonB-dependent receptor, beta-barrel domain"/>
    <property type="match status" value="1"/>
</dbReference>
<gene>
    <name evidence="9" type="ORF">ABEG20_04455</name>
</gene>
<sequence>MKTNKMAVHRVACPRIMRVSTLFHFLLILSFLQVSAYTFAQRITLSVSNQPLSEVFRMIKSQTGYNFVYSDKIISDAKQISVNLKDQSIDVTLKSILGPQGITYTIQDKTVILTSKVQQNDEIDGVVRDRKTGNPLPGVVVSIKGTKFQTQTDNNGRFKLNMPANAKALEFRYIGYKIAEVEIRNERHFITFLEEQAVSLDETVVNGIFTQRKENFTGAANTLTGAELKRVSANSVFAAIGALDPSFRIVPNNVTGGNINQLPNIQLRGENSFPNLSGQLSSIPTLPLLILDGFEVNLQRITDLDINLIRSVTLLKDASATALYGSRGANGVIVITTITPAAGKLQVNVTHDFRLTTPDLSVYHLLNSEQKLDFEKRVGLYTSSSNLLQTSLDMLYNERYKAYTKGVNTDWLSIPTQNGYSNRTSVYAQGGDTVIRYALQVSGDFQSGVMKGQDRTNYSGQFDLNYFKKKFEFRNSLRVFQNKSNESPYGNFADYVGMNPYWAPYDNNGNAKKMLEDLNFVGFNYQTASPLYDATLHSINSANYFGISNNFSARYKPTQSIYIESSLSINKQSGGSDLFYSAQSPRFNNVADLNLKGSYDLGTNNSMGYESLTTANWNAIFGKHQLFSNVGLNLSRNTSSYNTFSATGLLTDQLDDILYATQYSGRPVGDENTISRVGLLYSGNYIYDDRFLASVSYRRDGSSQYGNEKRFGTFWSVGAGWNIHNESFFQKSDLVNRLKIRGSYGSTGSLNVPSYASQFRYNVNAGTAYYGNVGATLAGMGNEFLSWQDVLKANIGLDADLFQNRLNLRFEFYRENTKNAVTQITLAPSAGFNSYTENYGELLNKGLEFYARYTILQNPFTRTLWTVNVNGFTNRNSLRKISNALQSSNNLLNNGNPNQVKPNLQLVEGQSINTIFAVRSLGIDATTGSEVFLTKSGETTLDWNVADKVPVGISQPLWNGNFGTGFSHMGFELNLIFNYQFGGQMYNQTLVERVESVNPKFNVDQRAYDLGWAKPGDVSQFRRITANPTQTKLTSRFVQDDNNLILSAASLGYTFYKKQFLEKIGLRSLQVTAITNDLFRVSSIQVERGTSNPFARTYSLTLRAGF</sequence>
<evidence type="ECO:0000256" key="5">
    <source>
        <dbReference type="ARBA" id="ARBA00023136"/>
    </source>
</evidence>
<name>A0AAU7K8L7_9SPHI</name>
<dbReference type="Gene3D" id="2.60.40.1120">
    <property type="entry name" value="Carboxypeptidase-like, regulatory domain"/>
    <property type="match status" value="1"/>
</dbReference>
<dbReference type="SMART" id="SM00965">
    <property type="entry name" value="STN"/>
    <property type="match status" value="1"/>
</dbReference>
<dbReference type="Pfam" id="PF07715">
    <property type="entry name" value="Plug"/>
    <property type="match status" value="1"/>
</dbReference>
<dbReference type="PROSITE" id="PS52016">
    <property type="entry name" value="TONB_DEPENDENT_REC_3"/>
    <property type="match status" value="1"/>
</dbReference>
<organism evidence="9">
    <name type="scientific">Pedobacter sp. KACC 23697</name>
    <dbReference type="NCBI Taxonomy" id="3149230"/>
    <lineage>
        <taxon>Bacteria</taxon>
        <taxon>Pseudomonadati</taxon>
        <taxon>Bacteroidota</taxon>
        <taxon>Sphingobacteriia</taxon>
        <taxon>Sphingobacteriales</taxon>
        <taxon>Sphingobacteriaceae</taxon>
        <taxon>Pedobacter</taxon>
    </lineage>
</organism>
<evidence type="ECO:0000256" key="6">
    <source>
        <dbReference type="ARBA" id="ARBA00023237"/>
    </source>
</evidence>
<keyword evidence="2 7" id="KW-0813">Transport</keyword>
<accession>A0AAU7K8L7</accession>
<dbReference type="InterPro" id="IPR008969">
    <property type="entry name" value="CarboxyPept-like_regulatory"/>
</dbReference>
<keyword evidence="4 7" id="KW-0812">Transmembrane</keyword>
<dbReference type="InterPro" id="IPR023996">
    <property type="entry name" value="TonB-dep_OMP_SusC/RagA"/>
</dbReference>
<evidence type="ECO:0000256" key="7">
    <source>
        <dbReference type="PROSITE-ProRule" id="PRU01360"/>
    </source>
</evidence>
<dbReference type="SUPFAM" id="SSF49464">
    <property type="entry name" value="Carboxypeptidase regulatory domain-like"/>
    <property type="match status" value="1"/>
</dbReference>
<dbReference type="AlphaFoldDB" id="A0AAU7K8L7"/>
<dbReference type="GO" id="GO:0009279">
    <property type="term" value="C:cell outer membrane"/>
    <property type="evidence" value="ECO:0007669"/>
    <property type="project" value="UniProtKB-SubCell"/>
</dbReference>
<dbReference type="RefSeq" id="WP_406826191.1">
    <property type="nucleotide sequence ID" value="NZ_CP157485.1"/>
</dbReference>
<evidence type="ECO:0000313" key="9">
    <source>
        <dbReference type="EMBL" id="XBO48850.1"/>
    </source>
</evidence>
<evidence type="ECO:0000256" key="4">
    <source>
        <dbReference type="ARBA" id="ARBA00022692"/>
    </source>
</evidence>
<comment type="similarity">
    <text evidence="7">Belongs to the TonB-dependent receptor family.</text>
</comment>
<dbReference type="InterPro" id="IPR039426">
    <property type="entry name" value="TonB-dep_rcpt-like"/>
</dbReference>
<dbReference type="InterPro" id="IPR023997">
    <property type="entry name" value="TonB-dep_OMP_SusC/RagA_CS"/>
</dbReference>
<keyword evidence="5 7" id="KW-0472">Membrane</keyword>
<dbReference type="SUPFAM" id="SSF56935">
    <property type="entry name" value="Porins"/>
    <property type="match status" value="1"/>
</dbReference>
<dbReference type="InterPro" id="IPR037066">
    <property type="entry name" value="Plug_dom_sf"/>
</dbReference>
<dbReference type="Pfam" id="PF13715">
    <property type="entry name" value="CarbopepD_reg_2"/>
    <property type="match status" value="1"/>
</dbReference>
<dbReference type="NCBIfam" id="TIGR04057">
    <property type="entry name" value="SusC_RagA_signa"/>
    <property type="match status" value="1"/>
</dbReference>
<protein>
    <submittedName>
        <fullName evidence="9">SusC/RagA family TonB-linked outer membrane protein</fullName>
    </submittedName>
</protein>
<evidence type="ECO:0000259" key="8">
    <source>
        <dbReference type="SMART" id="SM00965"/>
    </source>
</evidence>
<proteinExistence type="inferred from homology"/>
<dbReference type="InterPro" id="IPR011662">
    <property type="entry name" value="Secretin/TonB_short_N"/>
</dbReference>
<keyword evidence="3 7" id="KW-1134">Transmembrane beta strand</keyword>
<dbReference type="Gene3D" id="3.55.50.30">
    <property type="match status" value="1"/>
</dbReference>
<feature type="domain" description="Secretin/TonB short N-terminal" evidence="8">
    <location>
        <begin position="65"/>
        <end position="116"/>
    </location>
</feature>
<evidence type="ECO:0000256" key="1">
    <source>
        <dbReference type="ARBA" id="ARBA00004571"/>
    </source>
</evidence>
<comment type="subcellular location">
    <subcellularLocation>
        <location evidence="1 7">Cell outer membrane</location>
        <topology evidence="1 7">Multi-pass membrane protein</topology>
    </subcellularLocation>
</comment>
<dbReference type="InterPro" id="IPR036942">
    <property type="entry name" value="Beta-barrel_TonB_sf"/>
</dbReference>
<dbReference type="Gene3D" id="2.170.130.10">
    <property type="entry name" value="TonB-dependent receptor, plug domain"/>
    <property type="match status" value="1"/>
</dbReference>
<dbReference type="Pfam" id="PF07660">
    <property type="entry name" value="STN"/>
    <property type="match status" value="1"/>
</dbReference>
<dbReference type="InterPro" id="IPR012910">
    <property type="entry name" value="Plug_dom"/>
</dbReference>
<dbReference type="EMBL" id="CP157485">
    <property type="protein sequence ID" value="XBO48850.1"/>
    <property type="molecule type" value="Genomic_DNA"/>
</dbReference>
<reference evidence="9" key="1">
    <citation type="submission" date="2024-05" db="EMBL/GenBank/DDBJ databases">
        <authorList>
            <person name="Kim S."/>
            <person name="Heo J."/>
            <person name="Choi H."/>
            <person name="Choi Y."/>
            <person name="Kwon S.-W."/>
            <person name="Kim Y."/>
        </authorList>
    </citation>
    <scope>NUCLEOTIDE SEQUENCE</scope>
    <source>
        <strain evidence="9">KACC 23697</strain>
    </source>
</reference>
<dbReference type="NCBIfam" id="TIGR04056">
    <property type="entry name" value="OMP_RagA_SusC"/>
    <property type="match status" value="1"/>
</dbReference>